<reference evidence="2 3" key="1">
    <citation type="submission" date="2017-09" db="EMBL/GenBank/DDBJ databases">
        <title>Depth-based differentiation of microbial function through sediment-hosted aquifers and enrichment of novel symbionts in the deep terrestrial subsurface.</title>
        <authorList>
            <person name="Probst A.J."/>
            <person name="Ladd B."/>
            <person name="Jarett J.K."/>
            <person name="Geller-Mcgrath D.E."/>
            <person name="Sieber C.M."/>
            <person name="Emerson J.B."/>
            <person name="Anantharaman K."/>
            <person name="Thomas B.C."/>
            <person name="Malmstrom R."/>
            <person name="Stieglmeier M."/>
            <person name="Klingl A."/>
            <person name="Woyke T."/>
            <person name="Ryan C.M."/>
            <person name="Banfield J.F."/>
        </authorList>
    </citation>
    <scope>NUCLEOTIDE SEQUENCE [LARGE SCALE GENOMIC DNA]</scope>
    <source>
        <strain evidence="2">CG10_big_fil_rev_8_21_14_0_10_36_16</strain>
    </source>
</reference>
<organism evidence="2 3">
    <name type="scientific">Candidatus Yanofskybacteria bacterium CG10_big_fil_rev_8_21_14_0_10_36_16</name>
    <dbReference type="NCBI Taxonomy" id="1975096"/>
    <lineage>
        <taxon>Bacteria</taxon>
        <taxon>Candidatus Yanofskyibacteriota</taxon>
    </lineage>
</organism>
<evidence type="ECO:0000313" key="2">
    <source>
        <dbReference type="EMBL" id="PJE51445.1"/>
    </source>
</evidence>
<dbReference type="AlphaFoldDB" id="A0A2J0Q8C8"/>
<dbReference type="GO" id="GO:0005524">
    <property type="term" value="F:ATP binding"/>
    <property type="evidence" value="ECO:0007669"/>
    <property type="project" value="InterPro"/>
</dbReference>
<dbReference type="InterPro" id="IPR050764">
    <property type="entry name" value="CbbQ/NirQ/NorQ/GpvN"/>
</dbReference>
<dbReference type="Gene3D" id="3.40.50.300">
    <property type="entry name" value="P-loop containing nucleotide triphosphate hydrolases"/>
    <property type="match status" value="1"/>
</dbReference>
<feature type="domain" description="ATPase AAA-3" evidence="1">
    <location>
        <begin position="59"/>
        <end position="190"/>
    </location>
</feature>
<gene>
    <name evidence="2" type="ORF">COV29_00455</name>
</gene>
<dbReference type="Proteomes" id="UP000228496">
    <property type="component" value="Unassembled WGS sequence"/>
</dbReference>
<dbReference type="Gene3D" id="1.10.8.80">
    <property type="entry name" value="Magnesium chelatase subunit I, C-Terminal domain"/>
    <property type="match status" value="1"/>
</dbReference>
<proteinExistence type="predicted"/>
<sequence>MNTHILSKRNLSFTDEEAEDFRQKVLKIKEEVHKEIIGLDESIEGLIVALLAGYSGRGHVIFEAAPGRGKTLLINVLARVMDLKFKRLQGTPDWEPSDLLYSQKVEGKTIHGIVFSEGPIFTNILLADELNRNTQKFQAGLLDALEEKMVTFENEPRNLGPIFHVFATQNPIETAGTYGVSEALMDRFMFKIFVGFPTTEELRQIIARDQVPKKLNVLLAPAELTKWSKLIYENYTLNLKPNSTPVRYIADITERAYYHPAKKEGEGGESPSVRAGEDLKIAAGVEAFLGGRDKVSQQDVKKWIIPAFRGRYAISKRLAIEFGYGGEKGEKSHLNHLTDSVLADIINNTPFVPKEV</sequence>
<dbReference type="GO" id="GO:0016887">
    <property type="term" value="F:ATP hydrolysis activity"/>
    <property type="evidence" value="ECO:0007669"/>
    <property type="project" value="InterPro"/>
</dbReference>
<comment type="caution">
    <text evidence="2">The sequence shown here is derived from an EMBL/GenBank/DDBJ whole genome shotgun (WGS) entry which is preliminary data.</text>
</comment>
<dbReference type="PIRSF" id="PIRSF002849">
    <property type="entry name" value="AAA_ATPase_chaperone_MoxR_prd"/>
    <property type="match status" value="1"/>
</dbReference>
<dbReference type="Pfam" id="PF07726">
    <property type="entry name" value="AAA_3"/>
    <property type="match status" value="1"/>
</dbReference>
<dbReference type="PANTHER" id="PTHR42759">
    <property type="entry name" value="MOXR FAMILY PROTEIN"/>
    <property type="match status" value="1"/>
</dbReference>
<evidence type="ECO:0000313" key="3">
    <source>
        <dbReference type="Proteomes" id="UP000228496"/>
    </source>
</evidence>
<dbReference type="PANTHER" id="PTHR42759:SF1">
    <property type="entry name" value="MAGNESIUM-CHELATASE SUBUNIT CHLD"/>
    <property type="match status" value="1"/>
</dbReference>
<dbReference type="InterPro" id="IPR011703">
    <property type="entry name" value="ATPase_AAA-3"/>
</dbReference>
<accession>A0A2J0Q8C8</accession>
<protein>
    <recommendedName>
        <fullName evidence="1">ATPase AAA-3 domain-containing protein</fullName>
    </recommendedName>
</protein>
<evidence type="ECO:0000259" key="1">
    <source>
        <dbReference type="Pfam" id="PF07726"/>
    </source>
</evidence>
<name>A0A2J0Q8C8_9BACT</name>
<dbReference type="SUPFAM" id="SSF52540">
    <property type="entry name" value="P-loop containing nucleoside triphosphate hydrolases"/>
    <property type="match status" value="1"/>
</dbReference>
<dbReference type="InterPro" id="IPR027417">
    <property type="entry name" value="P-loop_NTPase"/>
</dbReference>
<dbReference type="EMBL" id="PCXQ01000002">
    <property type="protein sequence ID" value="PJE51445.1"/>
    <property type="molecule type" value="Genomic_DNA"/>
</dbReference>